<organism evidence="2 3">
    <name type="scientific">Nocardia amamiensis</name>
    <dbReference type="NCBI Taxonomy" id="404578"/>
    <lineage>
        <taxon>Bacteria</taxon>
        <taxon>Bacillati</taxon>
        <taxon>Actinomycetota</taxon>
        <taxon>Actinomycetes</taxon>
        <taxon>Mycobacteriales</taxon>
        <taxon>Nocardiaceae</taxon>
        <taxon>Nocardia</taxon>
    </lineage>
</organism>
<dbReference type="Gene3D" id="3.90.1150.200">
    <property type="match status" value="1"/>
</dbReference>
<name>A0ABS0CSR8_9NOCA</name>
<accession>A0ABS0CSR8</accession>
<dbReference type="Proteomes" id="UP000702209">
    <property type="component" value="Unassembled WGS sequence"/>
</dbReference>
<dbReference type="Pfam" id="PF08818">
    <property type="entry name" value="DUF1801"/>
    <property type="match status" value="1"/>
</dbReference>
<dbReference type="RefSeq" id="WP_195130832.1">
    <property type="nucleotide sequence ID" value="NZ_JADLQX010000013.1"/>
</dbReference>
<dbReference type="EMBL" id="JADLQX010000013">
    <property type="protein sequence ID" value="MBF6299565.1"/>
    <property type="molecule type" value="Genomic_DNA"/>
</dbReference>
<dbReference type="InterPro" id="IPR014922">
    <property type="entry name" value="YdhG-like"/>
</dbReference>
<evidence type="ECO:0000259" key="1">
    <source>
        <dbReference type="Pfam" id="PF08818"/>
    </source>
</evidence>
<reference evidence="2 3" key="1">
    <citation type="submission" date="2020-10" db="EMBL/GenBank/DDBJ databases">
        <title>Identification of Nocardia species via Next-generation sequencing and recognition of intraspecies genetic diversity.</title>
        <authorList>
            <person name="Li P."/>
            <person name="Li P."/>
            <person name="Lu B."/>
        </authorList>
    </citation>
    <scope>NUCLEOTIDE SEQUENCE [LARGE SCALE GENOMIC DNA]</scope>
    <source>
        <strain evidence="2 3">BJ06-0157</strain>
    </source>
</reference>
<keyword evidence="3" id="KW-1185">Reference proteome</keyword>
<evidence type="ECO:0000313" key="2">
    <source>
        <dbReference type="EMBL" id="MBF6299565.1"/>
    </source>
</evidence>
<feature type="domain" description="YdhG-like" evidence="1">
    <location>
        <begin position="20"/>
        <end position="110"/>
    </location>
</feature>
<comment type="caution">
    <text evidence="2">The sequence shown here is derived from an EMBL/GenBank/DDBJ whole genome shotgun (WGS) entry which is preliminary data.</text>
</comment>
<proteinExistence type="predicted"/>
<dbReference type="SUPFAM" id="SSF159888">
    <property type="entry name" value="YdhG-like"/>
    <property type="match status" value="1"/>
</dbReference>
<evidence type="ECO:0000313" key="3">
    <source>
        <dbReference type="Proteomes" id="UP000702209"/>
    </source>
</evidence>
<gene>
    <name evidence="2" type="ORF">IU459_18745</name>
</gene>
<sequence length="117" mass="13011">MAEQQTSIDAYLTAFPEDVRGVLEAIRRTIRTALPDATEAIRYGIPTFRLHGHNVVHFAGWKQHVSLYPIPEGDTALQRAVEPYKAGKGTLKFPLGKPVPYDLIARIATELAERGKD</sequence>
<protein>
    <submittedName>
        <fullName evidence="2">DUF1801 domain-containing protein</fullName>
    </submittedName>
</protein>